<keyword evidence="11 17" id="KW-1133">Transmembrane helix</keyword>
<evidence type="ECO:0000256" key="9">
    <source>
        <dbReference type="ARBA" id="ARBA00022777"/>
    </source>
</evidence>
<comment type="subcellular location">
    <subcellularLocation>
        <location evidence="1">Cell membrane</location>
        <topology evidence="1">Single-pass type I membrane protein</topology>
    </subcellularLocation>
</comment>
<keyword evidence="21" id="KW-1185">Reference proteome</keyword>
<dbReference type="GO" id="GO:0002229">
    <property type="term" value="P:defense response to oomycetes"/>
    <property type="evidence" value="ECO:0007669"/>
    <property type="project" value="UniProtKB-ARBA"/>
</dbReference>
<evidence type="ECO:0000256" key="13">
    <source>
        <dbReference type="ARBA" id="ARBA00023170"/>
    </source>
</evidence>
<comment type="caution">
    <text evidence="20">The sequence shown here is derived from an EMBL/GenBank/DDBJ whole genome shotgun (WGS) entry which is preliminary data.</text>
</comment>
<dbReference type="SMART" id="SM00220">
    <property type="entry name" value="S_TKc"/>
    <property type="match status" value="1"/>
</dbReference>
<keyword evidence="9" id="KW-0418">Kinase</keyword>
<dbReference type="Proteomes" id="UP000823388">
    <property type="component" value="Chromosome 8N"/>
</dbReference>
<evidence type="ECO:0000256" key="5">
    <source>
        <dbReference type="ARBA" id="ARBA00022679"/>
    </source>
</evidence>
<evidence type="ECO:0000256" key="15">
    <source>
        <dbReference type="PROSITE-ProRule" id="PRU10141"/>
    </source>
</evidence>
<dbReference type="FunFam" id="1.10.510.10:FF:000240">
    <property type="entry name" value="Lectin-domain containing receptor kinase A4.3"/>
    <property type="match status" value="1"/>
</dbReference>
<keyword evidence="8 15" id="KW-0547">Nucleotide-binding</keyword>
<feature type="compositionally biased region" description="Polar residues" evidence="16">
    <location>
        <begin position="133"/>
        <end position="142"/>
    </location>
</feature>
<evidence type="ECO:0000256" key="6">
    <source>
        <dbReference type="ARBA" id="ARBA00022692"/>
    </source>
</evidence>
<keyword evidence="12 17" id="KW-0472">Membrane</keyword>
<evidence type="ECO:0000256" key="4">
    <source>
        <dbReference type="ARBA" id="ARBA00022475"/>
    </source>
</evidence>
<evidence type="ECO:0000256" key="8">
    <source>
        <dbReference type="ARBA" id="ARBA00022741"/>
    </source>
</evidence>
<feature type="binding site" evidence="15">
    <location>
        <position position="303"/>
    </location>
    <ligand>
        <name>ATP</name>
        <dbReference type="ChEBI" id="CHEBI:30616"/>
    </ligand>
</feature>
<dbReference type="InterPro" id="IPR050528">
    <property type="entry name" value="L-type_Lectin-RKs"/>
</dbReference>
<evidence type="ECO:0000256" key="12">
    <source>
        <dbReference type="ARBA" id="ARBA00023136"/>
    </source>
</evidence>
<dbReference type="InterPro" id="IPR017441">
    <property type="entry name" value="Protein_kinase_ATP_BS"/>
</dbReference>
<evidence type="ECO:0000256" key="10">
    <source>
        <dbReference type="ARBA" id="ARBA00022840"/>
    </source>
</evidence>
<gene>
    <name evidence="20" type="ORF">PVAP13_8NG343500</name>
</gene>
<dbReference type="Gene3D" id="3.30.200.20">
    <property type="entry name" value="Phosphorylase Kinase, domain 1"/>
    <property type="match status" value="1"/>
</dbReference>
<keyword evidence="5" id="KW-0808">Transferase</keyword>
<evidence type="ECO:0000256" key="11">
    <source>
        <dbReference type="ARBA" id="ARBA00022989"/>
    </source>
</evidence>
<comment type="similarity">
    <text evidence="2">In the N-terminal section; belongs to the leguminous lectin family.</text>
</comment>
<evidence type="ECO:0000256" key="7">
    <source>
        <dbReference type="ARBA" id="ARBA00022729"/>
    </source>
</evidence>
<dbReference type="PANTHER" id="PTHR27007">
    <property type="match status" value="1"/>
</dbReference>
<dbReference type="GO" id="GO:0004672">
    <property type="term" value="F:protein kinase activity"/>
    <property type="evidence" value="ECO:0007669"/>
    <property type="project" value="InterPro"/>
</dbReference>
<dbReference type="PROSITE" id="PS00107">
    <property type="entry name" value="PROTEIN_KINASE_ATP"/>
    <property type="match status" value="1"/>
</dbReference>
<feature type="domain" description="Protein kinase" evidence="19">
    <location>
        <begin position="274"/>
        <end position="556"/>
    </location>
</feature>
<dbReference type="GO" id="GO:0005886">
    <property type="term" value="C:plasma membrane"/>
    <property type="evidence" value="ECO:0007669"/>
    <property type="project" value="UniProtKB-SubCell"/>
</dbReference>
<keyword evidence="10 15" id="KW-0067">ATP-binding</keyword>
<evidence type="ECO:0000256" key="18">
    <source>
        <dbReference type="SAM" id="SignalP"/>
    </source>
</evidence>
<feature type="region of interest" description="Disordered" evidence="16">
    <location>
        <begin position="59"/>
        <end position="167"/>
    </location>
</feature>
<dbReference type="InterPro" id="IPR000719">
    <property type="entry name" value="Prot_kinase_dom"/>
</dbReference>
<accession>A0A8T0PAV6</accession>
<evidence type="ECO:0000256" key="14">
    <source>
        <dbReference type="ARBA" id="ARBA00023180"/>
    </source>
</evidence>
<dbReference type="EMBL" id="CM029052">
    <property type="protein sequence ID" value="KAG2558750.1"/>
    <property type="molecule type" value="Genomic_DNA"/>
</dbReference>
<proteinExistence type="inferred from homology"/>
<keyword evidence="14" id="KW-0325">Glycoprotein</keyword>
<dbReference type="PROSITE" id="PS00108">
    <property type="entry name" value="PROTEIN_KINASE_ST"/>
    <property type="match status" value="1"/>
</dbReference>
<evidence type="ECO:0000256" key="17">
    <source>
        <dbReference type="SAM" id="Phobius"/>
    </source>
</evidence>
<evidence type="ECO:0000259" key="19">
    <source>
        <dbReference type="PROSITE" id="PS50011"/>
    </source>
</evidence>
<reference evidence="20" key="1">
    <citation type="submission" date="2020-05" db="EMBL/GenBank/DDBJ databases">
        <title>WGS assembly of Panicum virgatum.</title>
        <authorList>
            <person name="Lovell J.T."/>
            <person name="Jenkins J."/>
            <person name="Shu S."/>
            <person name="Juenger T.E."/>
            <person name="Schmutz J."/>
        </authorList>
    </citation>
    <scope>NUCLEOTIDE SEQUENCE</scope>
    <source>
        <strain evidence="20">AP13</strain>
    </source>
</reference>
<keyword evidence="13" id="KW-0675">Receptor</keyword>
<dbReference type="InterPro" id="IPR011009">
    <property type="entry name" value="Kinase-like_dom_sf"/>
</dbReference>
<feature type="transmembrane region" description="Helical" evidence="17">
    <location>
        <begin position="189"/>
        <end position="214"/>
    </location>
</feature>
<dbReference type="AlphaFoldDB" id="A0A8T0PAV6"/>
<feature type="signal peptide" evidence="18">
    <location>
        <begin position="1"/>
        <end position="22"/>
    </location>
</feature>
<keyword evidence="7 18" id="KW-0732">Signal</keyword>
<comment type="similarity">
    <text evidence="3">In the C-terminal section; belongs to the protein kinase superfamily. Ser/Thr protein kinase family.</text>
</comment>
<dbReference type="PROSITE" id="PS50011">
    <property type="entry name" value="PROTEIN_KINASE_DOM"/>
    <property type="match status" value="1"/>
</dbReference>
<evidence type="ECO:0000313" key="20">
    <source>
        <dbReference type="EMBL" id="KAG2558750.1"/>
    </source>
</evidence>
<evidence type="ECO:0000313" key="21">
    <source>
        <dbReference type="Proteomes" id="UP000823388"/>
    </source>
</evidence>
<feature type="chain" id="PRO_5035772787" description="Protein kinase domain-containing protein" evidence="18">
    <location>
        <begin position="23"/>
        <end position="612"/>
    </location>
</feature>
<dbReference type="SUPFAM" id="SSF56112">
    <property type="entry name" value="Protein kinase-like (PK-like)"/>
    <property type="match status" value="1"/>
</dbReference>
<evidence type="ECO:0000256" key="2">
    <source>
        <dbReference type="ARBA" id="ARBA00008536"/>
    </source>
</evidence>
<dbReference type="GO" id="GO:0005524">
    <property type="term" value="F:ATP binding"/>
    <property type="evidence" value="ECO:0007669"/>
    <property type="project" value="UniProtKB-UniRule"/>
</dbReference>
<feature type="compositionally biased region" description="Low complexity" evidence="16">
    <location>
        <begin position="248"/>
        <end position="260"/>
    </location>
</feature>
<evidence type="ECO:0000256" key="16">
    <source>
        <dbReference type="SAM" id="MobiDB-lite"/>
    </source>
</evidence>
<organism evidence="20 21">
    <name type="scientific">Panicum virgatum</name>
    <name type="common">Blackwell switchgrass</name>
    <dbReference type="NCBI Taxonomy" id="38727"/>
    <lineage>
        <taxon>Eukaryota</taxon>
        <taxon>Viridiplantae</taxon>
        <taxon>Streptophyta</taxon>
        <taxon>Embryophyta</taxon>
        <taxon>Tracheophyta</taxon>
        <taxon>Spermatophyta</taxon>
        <taxon>Magnoliopsida</taxon>
        <taxon>Liliopsida</taxon>
        <taxon>Poales</taxon>
        <taxon>Poaceae</taxon>
        <taxon>PACMAD clade</taxon>
        <taxon>Panicoideae</taxon>
        <taxon>Panicodae</taxon>
        <taxon>Paniceae</taxon>
        <taxon>Panicinae</taxon>
        <taxon>Panicum</taxon>
        <taxon>Panicum sect. Hiantes</taxon>
    </lineage>
</organism>
<dbReference type="Pfam" id="PF00069">
    <property type="entry name" value="Pkinase"/>
    <property type="match status" value="1"/>
</dbReference>
<sequence length="612" mass="65551">MAASSFGARLVALFLFSACCQHHGLLAPSTPAPSDATLGRPLPASHVHHDGVVNVNSTSTTAKEDAAPSVSFFDRSPPPSWSKAKFSWPDTGSSFSPSKLPKNKSGGVSDLFVMDLSSNNPTSHADRQGRASVDSNGNATEPTRQRQQEPPLAPRRNSKSGSASPKARKPLCFYRRKASLLHDRIECSGAVIVVVAGAALLVLLCSVAVAGLLVRCVHRKRRGESEISGAAADPEDDDDRDLDRPAARRPGLLRPPAGPRRYSYGTLAAATSNFAERKRIGRGGFGSVYRGHLGDQDRHVAVKTFSAAGSPEQGRREFEAEVLVMSQLHHRNVVQLVGWSDGHKGLLLVYELVPGGNLHKQLHDPDRLLTWPERYKIALDLGAAVLYLHTGSDQCVVHGDIKPSNVLLDSSGNAKLGDFGLARLVDHGAEPRTTQVVAGTLGYIDPEFIGDQRRGAESDVYSFGVVLLEIASGRQPTSSGAGQPRKELLNQVRRMYDGNAIVDAADGRLGGAFVERQMERVLVTGLWCADRDRSQRPSISEAMDVLRGAKSELPVLPAVGPHCGCGEICVLEEHAHGDLSTEDGDDGSTISSASTTYLSLSLDRGLEISTRT</sequence>
<feature type="region of interest" description="Disordered" evidence="16">
    <location>
        <begin position="224"/>
        <end position="260"/>
    </location>
</feature>
<protein>
    <recommendedName>
        <fullName evidence="19">Protein kinase domain-containing protein</fullName>
    </recommendedName>
</protein>
<evidence type="ECO:0000256" key="1">
    <source>
        <dbReference type="ARBA" id="ARBA00004251"/>
    </source>
</evidence>
<dbReference type="Gene3D" id="1.10.510.10">
    <property type="entry name" value="Transferase(Phosphotransferase) domain 1"/>
    <property type="match status" value="1"/>
</dbReference>
<name>A0A8T0PAV6_PANVG</name>
<keyword evidence="6 17" id="KW-0812">Transmembrane</keyword>
<dbReference type="InterPro" id="IPR008271">
    <property type="entry name" value="Ser/Thr_kinase_AS"/>
</dbReference>
<evidence type="ECO:0000256" key="3">
    <source>
        <dbReference type="ARBA" id="ARBA00010217"/>
    </source>
</evidence>
<keyword evidence="4" id="KW-1003">Cell membrane</keyword>